<evidence type="ECO:0000256" key="7">
    <source>
        <dbReference type="ARBA" id="ARBA00023277"/>
    </source>
</evidence>
<dbReference type="AlphaFoldDB" id="A0A285Q088"/>
<dbReference type="PROSITE" id="PS00545">
    <property type="entry name" value="ALDOSE_1_EPIMERASE"/>
    <property type="match status" value="1"/>
</dbReference>
<dbReference type="InterPro" id="IPR047215">
    <property type="entry name" value="Galactose_mutarotase-like"/>
</dbReference>
<dbReference type="PANTHER" id="PTHR10091">
    <property type="entry name" value="ALDOSE-1-EPIMERASE"/>
    <property type="match status" value="1"/>
</dbReference>
<feature type="active site" description="Proton acceptor" evidence="9">
    <location>
        <position position="303"/>
    </location>
</feature>
<gene>
    <name evidence="12" type="ORF">EHLA_2866</name>
</gene>
<dbReference type="PIRSF" id="PIRSF005096">
    <property type="entry name" value="GALM"/>
    <property type="match status" value="1"/>
</dbReference>
<name>A0A285Q088_9FIRM</name>
<comment type="catalytic activity">
    <reaction evidence="1 8">
        <text>alpha-D-glucose = beta-D-glucose</text>
        <dbReference type="Rhea" id="RHEA:10264"/>
        <dbReference type="ChEBI" id="CHEBI:15903"/>
        <dbReference type="ChEBI" id="CHEBI:17925"/>
        <dbReference type="EC" id="5.1.3.3"/>
    </reaction>
</comment>
<dbReference type="Gene3D" id="2.70.98.10">
    <property type="match status" value="1"/>
</dbReference>
<feature type="binding site" evidence="11">
    <location>
        <begin position="171"/>
        <end position="173"/>
    </location>
    <ligand>
        <name>beta-D-galactose</name>
        <dbReference type="ChEBI" id="CHEBI:27667"/>
    </ligand>
</feature>
<dbReference type="InterPro" id="IPR015443">
    <property type="entry name" value="Aldose_1-epimerase"/>
</dbReference>
<protein>
    <recommendedName>
        <fullName evidence="5 8">Aldose 1-epimerase</fullName>
        <ecNumber evidence="4 8">5.1.3.3</ecNumber>
    </recommendedName>
</protein>
<evidence type="ECO:0000313" key="12">
    <source>
        <dbReference type="EMBL" id="SOB73420.1"/>
    </source>
</evidence>
<dbReference type="InterPro" id="IPR018052">
    <property type="entry name" value="Ald1_epimerase_CS"/>
</dbReference>
<proteinExistence type="inferred from homology"/>
<sequence length="338" mass="37847">MVKVELLKELDNGIRFYSMENEALKLVVVNMGCRIMEILAPDASGKRSDVILGLKNIDDYANDPAYFGAVIGRVANRIGDARFTLNGKTYELYANNGKNHLHGGKEGFDKKIFDVTPLENGLRFHYLSKDGEEGYPGNLNLYVTYTLDDNTFSIHYEADTDADTVVNFTNHLYFNLSNTLEKVTGHSLQINADYIGCVDDTCLATGELLPVKDTPFDFNEMKKIGQDIEADHIQLKNAFGYDHSFVLKGEERQLTLEEPVSGRRLVISTTAPVVQVYTGNFLKDGCIGKAGRVYENREGVALETQLMPNAIHTEENPSVILRKGEKFESTTNYIFETI</sequence>
<comment type="pathway">
    <text evidence="2 8">Carbohydrate metabolism; hexose metabolism.</text>
</comment>
<dbReference type="CDD" id="cd09019">
    <property type="entry name" value="galactose_mutarotase_like"/>
    <property type="match status" value="1"/>
</dbReference>
<evidence type="ECO:0000256" key="9">
    <source>
        <dbReference type="PIRSR" id="PIRSR005096-1"/>
    </source>
</evidence>
<dbReference type="EMBL" id="LT907978">
    <property type="protein sequence ID" value="SOB73420.1"/>
    <property type="molecule type" value="Genomic_DNA"/>
</dbReference>
<dbReference type="Proteomes" id="UP000217549">
    <property type="component" value="Chromosome I"/>
</dbReference>
<dbReference type="GO" id="GO:0030246">
    <property type="term" value="F:carbohydrate binding"/>
    <property type="evidence" value="ECO:0007669"/>
    <property type="project" value="InterPro"/>
</dbReference>
<dbReference type="GO" id="GO:0006006">
    <property type="term" value="P:glucose metabolic process"/>
    <property type="evidence" value="ECO:0007669"/>
    <property type="project" value="TreeGrafter"/>
</dbReference>
<dbReference type="InterPro" id="IPR011013">
    <property type="entry name" value="Gal_mutarotase_sf_dom"/>
</dbReference>
<dbReference type="UniPathway" id="UPA00242"/>
<keyword evidence="6 8" id="KW-0413">Isomerase</keyword>
<comment type="similarity">
    <text evidence="3 8">Belongs to the aldose epimerase family.</text>
</comment>
<evidence type="ECO:0000256" key="1">
    <source>
        <dbReference type="ARBA" id="ARBA00001614"/>
    </source>
</evidence>
<dbReference type="Pfam" id="PF01263">
    <property type="entry name" value="Aldose_epim"/>
    <property type="match status" value="1"/>
</dbReference>
<evidence type="ECO:0000256" key="10">
    <source>
        <dbReference type="PIRSR" id="PIRSR005096-2"/>
    </source>
</evidence>
<keyword evidence="7 8" id="KW-0119">Carbohydrate metabolism</keyword>
<dbReference type="EC" id="5.1.3.3" evidence="4 8"/>
<evidence type="ECO:0000256" key="11">
    <source>
        <dbReference type="PIRSR" id="PIRSR005096-3"/>
    </source>
</evidence>
<dbReference type="GO" id="GO:0005737">
    <property type="term" value="C:cytoplasm"/>
    <property type="evidence" value="ECO:0007669"/>
    <property type="project" value="TreeGrafter"/>
</dbReference>
<feature type="active site" description="Proton donor" evidence="9">
    <location>
        <position position="171"/>
    </location>
</feature>
<dbReference type="GO" id="GO:0004034">
    <property type="term" value="F:aldose 1-epimerase activity"/>
    <property type="evidence" value="ECO:0007669"/>
    <property type="project" value="UniProtKB-EC"/>
</dbReference>
<dbReference type="InterPro" id="IPR008183">
    <property type="entry name" value="Aldose_1/G6P_1-epimerase"/>
</dbReference>
<evidence type="ECO:0000313" key="13">
    <source>
        <dbReference type="Proteomes" id="UP000217549"/>
    </source>
</evidence>
<dbReference type="STRING" id="39488.ERS852450_00624"/>
<evidence type="ECO:0000256" key="5">
    <source>
        <dbReference type="ARBA" id="ARBA00014165"/>
    </source>
</evidence>
<dbReference type="InterPro" id="IPR014718">
    <property type="entry name" value="GH-type_carb-bd"/>
</dbReference>
<feature type="binding site" evidence="10">
    <location>
        <position position="242"/>
    </location>
    <ligand>
        <name>beta-D-galactose</name>
        <dbReference type="ChEBI" id="CHEBI:27667"/>
    </ligand>
</feature>
<evidence type="ECO:0000256" key="6">
    <source>
        <dbReference type="ARBA" id="ARBA00023235"/>
    </source>
</evidence>
<dbReference type="SUPFAM" id="SSF74650">
    <property type="entry name" value="Galactose mutarotase-like"/>
    <property type="match status" value="1"/>
</dbReference>
<evidence type="ECO:0000256" key="2">
    <source>
        <dbReference type="ARBA" id="ARBA00005028"/>
    </source>
</evidence>
<dbReference type="PANTHER" id="PTHR10091:SF0">
    <property type="entry name" value="GALACTOSE MUTAROTASE"/>
    <property type="match status" value="1"/>
</dbReference>
<keyword evidence="13" id="KW-1185">Reference proteome</keyword>
<dbReference type="RefSeq" id="WP_096241168.1">
    <property type="nucleotide sequence ID" value="NZ_LT907978.1"/>
</dbReference>
<evidence type="ECO:0000256" key="3">
    <source>
        <dbReference type="ARBA" id="ARBA00006206"/>
    </source>
</evidence>
<accession>A0A285Q088</accession>
<dbReference type="GO" id="GO:0033499">
    <property type="term" value="P:galactose catabolic process via UDP-galactose, Leloir pathway"/>
    <property type="evidence" value="ECO:0007669"/>
    <property type="project" value="TreeGrafter"/>
</dbReference>
<dbReference type="NCBIfam" id="NF008277">
    <property type="entry name" value="PRK11055.1"/>
    <property type="match status" value="1"/>
</dbReference>
<evidence type="ECO:0000256" key="4">
    <source>
        <dbReference type="ARBA" id="ARBA00013185"/>
    </source>
</evidence>
<reference evidence="13" key="1">
    <citation type="submission" date="2017-09" db="EMBL/GenBank/DDBJ databases">
        <authorList>
            <person name="Shetty A S."/>
        </authorList>
    </citation>
    <scope>NUCLEOTIDE SEQUENCE [LARGE SCALE GENOMIC DNA]</scope>
</reference>
<dbReference type="KEGG" id="ehl:EHLA_2866"/>
<organism evidence="12 13">
    <name type="scientific">Anaerobutyricum hallii</name>
    <dbReference type="NCBI Taxonomy" id="39488"/>
    <lineage>
        <taxon>Bacteria</taxon>
        <taxon>Bacillati</taxon>
        <taxon>Bacillota</taxon>
        <taxon>Clostridia</taxon>
        <taxon>Lachnospirales</taxon>
        <taxon>Lachnospiraceae</taxon>
        <taxon>Anaerobutyricum</taxon>
    </lineage>
</organism>
<evidence type="ECO:0000256" key="8">
    <source>
        <dbReference type="PIRNR" id="PIRNR005096"/>
    </source>
</evidence>
<feature type="binding site" evidence="11">
    <location>
        <begin position="76"/>
        <end position="77"/>
    </location>
    <ligand>
        <name>beta-D-galactose</name>
        <dbReference type="ChEBI" id="CHEBI:27667"/>
    </ligand>
</feature>